<dbReference type="SUPFAM" id="SSF49313">
    <property type="entry name" value="Cadherin-like"/>
    <property type="match status" value="3"/>
</dbReference>
<feature type="domain" description="Dystroglycan-type cadherin-like" evidence="2">
    <location>
        <begin position="386"/>
        <end position="476"/>
    </location>
</feature>
<dbReference type="RefSeq" id="WP_214300679.1">
    <property type="nucleotide sequence ID" value="NZ_JAHDYS010000016.1"/>
</dbReference>
<dbReference type="InterPro" id="IPR015919">
    <property type="entry name" value="Cadherin-like_sf"/>
</dbReference>
<dbReference type="Pfam" id="PF18887">
    <property type="entry name" value="MBG_3"/>
    <property type="match status" value="1"/>
</dbReference>
<reference evidence="3 4" key="1">
    <citation type="submission" date="2021-05" db="EMBL/GenBank/DDBJ databases">
        <title>The draft genome of Geobacter chapellei DSM 13688.</title>
        <authorList>
            <person name="Xu Z."/>
            <person name="Masuda Y."/>
            <person name="Itoh H."/>
            <person name="Senoo K."/>
        </authorList>
    </citation>
    <scope>NUCLEOTIDE SEQUENCE [LARGE SCALE GENOMIC DNA]</scope>
    <source>
        <strain evidence="3 4">DSM 13688</strain>
    </source>
</reference>
<feature type="signal peptide" evidence="1">
    <location>
        <begin position="1"/>
        <end position="27"/>
    </location>
</feature>
<accession>A0ABS5UBL2</accession>
<dbReference type="InterPro" id="IPR013783">
    <property type="entry name" value="Ig-like_fold"/>
</dbReference>
<name>A0ABS5UBL2_9BACT</name>
<protein>
    <recommendedName>
        <fullName evidence="2">Dystroglycan-type cadherin-like domain-containing protein</fullName>
    </recommendedName>
</protein>
<evidence type="ECO:0000256" key="1">
    <source>
        <dbReference type="SAM" id="SignalP"/>
    </source>
</evidence>
<dbReference type="SMART" id="SM00736">
    <property type="entry name" value="CADG"/>
    <property type="match status" value="2"/>
</dbReference>
<organism evidence="3 4">
    <name type="scientific">Pelotalea chapellei</name>
    <dbReference type="NCBI Taxonomy" id="44671"/>
    <lineage>
        <taxon>Bacteria</taxon>
        <taxon>Pseudomonadati</taxon>
        <taxon>Thermodesulfobacteriota</taxon>
        <taxon>Desulfuromonadia</taxon>
        <taxon>Geobacterales</taxon>
        <taxon>Geobacteraceae</taxon>
        <taxon>Pelotalea</taxon>
    </lineage>
</organism>
<keyword evidence="4" id="KW-1185">Reference proteome</keyword>
<sequence length="893" mass="93033">MKRFCQVMLVAVITMLTSLSLVSNSEAVNRTLRDSTVNLDTAVKVDDSTSTLTGLNSFVVDGVERAFQQWFWYRIGAAGGETSLDKLPKKVATSQPTPLSLLVTYTLAGKFDISILYELQSYPSGIKKAILKKTVTITNTSGAELDYHLFEYSDFDFSDTGVIGGDNDNLEGINNKMYQNGTQLDGSGVTLVHEASIPPSKWDLDSNQIYLKPEMKDASPTELFTPQTTYSYEDEMQFAYQWDFTIPAGEKVSFTISDNIYPTLPLTASKTHSGACIDYNGQTNYTIAFDNLNNVVDSLTNVRILDFLPKNTAVASPPSNGGIYDAATNTVSWNVASIAAASSQQTNSLSVLVSSAIDITNEVLLTSDQAFPTRITDFAALCNHPPSMNVIPDVTIQAGTAFNYQVVANDPDKTSLAYTLSGAPAGMTVSSTGLISWASSVAGTYIVTATATDAGTGKLSASRAFNLTVQKPNFAPSITSKPPITATDNQPYTYTLTATDPDGDTVSYALINAPLGMALTGNVITWMPTKAQVGSQAVQAMVSDGQGHYVYQDFTITVTHVNSPPDISLATAPPATATVGVFYSYPVTATDPDGDALSFSLIANPDPVPTGMTIGTTGVIGWTPTAAQNNKTHQVTAQVSDGFGGIATFSYSIVVGIPGTKVTPTITWATPAAITYGTALSATQLNATAGGVAGTFTYSPASGTVLNAGNNQTLTATFTPTDTTTYNTTTKTVTLNVNQAAATVTLSGLTATYNGSAKAVTAATTPAGLSVAITYAGSATAPTAAGSYAVVATVNNPNYIGGATGTLTIAKATPAITWPTPAPVFVGTALSAAQLNATSTVGGTFVYTPVSGTVMNTAGSQTLKADFTPTDAVNYSTASATVSLTVSTKTTPT</sequence>
<evidence type="ECO:0000259" key="2">
    <source>
        <dbReference type="SMART" id="SM00736"/>
    </source>
</evidence>
<evidence type="ECO:0000313" key="3">
    <source>
        <dbReference type="EMBL" id="MBT1073043.1"/>
    </source>
</evidence>
<feature type="non-terminal residue" evidence="3">
    <location>
        <position position="893"/>
    </location>
</feature>
<dbReference type="Gene3D" id="2.60.40.10">
    <property type="entry name" value="Immunoglobulins"/>
    <property type="match status" value="3"/>
</dbReference>
<keyword evidence="1" id="KW-0732">Signal</keyword>
<dbReference type="Gene3D" id="2.60.40.1170">
    <property type="entry name" value="Mu homology domain, subdomain B"/>
    <property type="match status" value="1"/>
</dbReference>
<dbReference type="Pfam" id="PF05345">
    <property type="entry name" value="He_PIG"/>
    <property type="match status" value="3"/>
</dbReference>
<comment type="caution">
    <text evidence="3">The sequence shown here is derived from an EMBL/GenBank/DDBJ whole genome shotgun (WGS) entry which is preliminary data.</text>
</comment>
<dbReference type="Proteomes" id="UP000784128">
    <property type="component" value="Unassembled WGS sequence"/>
</dbReference>
<feature type="chain" id="PRO_5045678557" description="Dystroglycan-type cadherin-like domain-containing protein" evidence="1">
    <location>
        <begin position="28"/>
        <end position="893"/>
    </location>
</feature>
<evidence type="ECO:0000313" key="4">
    <source>
        <dbReference type="Proteomes" id="UP000784128"/>
    </source>
</evidence>
<proteinExistence type="predicted"/>
<dbReference type="InterPro" id="IPR043772">
    <property type="entry name" value="MBG_3"/>
</dbReference>
<dbReference type="InterPro" id="IPR006644">
    <property type="entry name" value="Cadg"/>
</dbReference>
<feature type="domain" description="Dystroglycan-type cadherin-like" evidence="2">
    <location>
        <begin position="477"/>
        <end position="565"/>
    </location>
</feature>
<gene>
    <name evidence="3" type="ORF">KJB30_14715</name>
</gene>
<dbReference type="EMBL" id="JAHDYS010000016">
    <property type="protein sequence ID" value="MBT1073043.1"/>
    <property type="molecule type" value="Genomic_DNA"/>
</dbReference>